<keyword evidence="1" id="KW-0732">Signal</keyword>
<reference evidence="2 3" key="1">
    <citation type="submission" date="2024-10" db="EMBL/GenBank/DDBJ databases">
        <title>The Natural Products Discovery Center: Release of the First 8490 Sequenced Strains for Exploring Actinobacteria Biosynthetic Diversity.</title>
        <authorList>
            <person name="Kalkreuter E."/>
            <person name="Kautsar S.A."/>
            <person name="Yang D."/>
            <person name="Bader C.D."/>
            <person name="Teijaro C.N."/>
            <person name="Fluegel L."/>
            <person name="Davis C.M."/>
            <person name="Simpson J.R."/>
            <person name="Lauterbach L."/>
            <person name="Steele A.D."/>
            <person name="Gui C."/>
            <person name="Meng S."/>
            <person name="Li G."/>
            <person name="Viehrig K."/>
            <person name="Ye F."/>
            <person name="Su P."/>
            <person name="Kiefer A.F."/>
            <person name="Nichols A."/>
            <person name="Cepeda A.J."/>
            <person name="Yan W."/>
            <person name="Fan B."/>
            <person name="Jiang Y."/>
            <person name="Adhikari A."/>
            <person name="Zheng C.-J."/>
            <person name="Schuster L."/>
            <person name="Cowan T.M."/>
            <person name="Smanski M.J."/>
            <person name="Chevrette M.G."/>
            <person name="De Carvalho L.P.S."/>
            <person name="Shen B."/>
        </authorList>
    </citation>
    <scope>NUCLEOTIDE SEQUENCE [LARGE SCALE GENOMIC DNA]</scope>
    <source>
        <strain evidence="2 3">NPDC087045</strain>
    </source>
</reference>
<accession>A0ABW8EXK5</accession>
<dbReference type="CDD" id="cd09030">
    <property type="entry name" value="DUF1425"/>
    <property type="match status" value="1"/>
</dbReference>
<dbReference type="InterPro" id="IPR010824">
    <property type="entry name" value="DUF1425"/>
</dbReference>
<dbReference type="Pfam" id="PF07233">
    <property type="entry name" value="DUF1425"/>
    <property type="match status" value="1"/>
</dbReference>
<name>A0ABW8EXK5_9BURK</name>
<dbReference type="RefSeq" id="WP_050466509.1">
    <property type="nucleotide sequence ID" value="NZ_JBIUZV010000002.1"/>
</dbReference>
<feature type="chain" id="PRO_5045380984" evidence="1">
    <location>
        <begin position="25"/>
        <end position="137"/>
    </location>
</feature>
<dbReference type="InterPro" id="IPR038483">
    <property type="entry name" value="YcfL-like_sf"/>
</dbReference>
<gene>
    <name evidence="2" type="ORF">ACIPEN_04280</name>
</gene>
<evidence type="ECO:0000256" key="1">
    <source>
        <dbReference type="SAM" id="SignalP"/>
    </source>
</evidence>
<dbReference type="Proteomes" id="UP001617427">
    <property type="component" value="Unassembled WGS sequence"/>
</dbReference>
<feature type="signal peptide" evidence="1">
    <location>
        <begin position="1"/>
        <end position="24"/>
    </location>
</feature>
<protein>
    <submittedName>
        <fullName evidence="2">YcfL family protein</fullName>
    </submittedName>
</protein>
<dbReference type="EMBL" id="JBIUZV010000002">
    <property type="protein sequence ID" value="MFJ3045033.1"/>
    <property type="molecule type" value="Genomic_DNA"/>
</dbReference>
<dbReference type="Gene3D" id="2.60.40.3230">
    <property type="match status" value="1"/>
</dbReference>
<sequence length="137" mass="15162">MQFFLRNIVLAASCALVAAPPAVGQTIASKIETMGEPASLQFTGLRMREQNGLLRIQAELSNLDTRQQSAYYRVQWLDESGFQVWDDEAWKPVLLHGAQKLTLQIVAPTTKARDFKIQFSATDNRPLSQPSASGNSP</sequence>
<keyword evidence="3" id="KW-1185">Reference proteome</keyword>
<evidence type="ECO:0000313" key="2">
    <source>
        <dbReference type="EMBL" id="MFJ3045033.1"/>
    </source>
</evidence>
<proteinExistence type="predicted"/>
<comment type="caution">
    <text evidence="2">The sequence shown here is derived from an EMBL/GenBank/DDBJ whole genome shotgun (WGS) entry which is preliminary data.</text>
</comment>
<organism evidence="2 3">
    <name type="scientific">Herbaspirillum chlorophenolicum</name>
    <dbReference type="NCBI Taxonomy" id="211589"/>
    <lineage>
        <taxon>Bacteria</taxon>
        <taxon>Pseudomonadati</taxon>
        <taxon>Pseudomonadota</taxon>
        <taxon>Betaproteobacteria</taxon>
        <taxon>Burkholderiales</taxon>
        <taxon>Oxalobacteraceae</taxon>
        <taxon>Herbaspirillum</taxon>
    </lineage>
</organism>
<evidence type="ECO:0000313" key="3">
    <source>
        <dbReference type="Proteomes" id="UP001617427"/>
    </source>
</evidence>